<dbReference type="Pfam" id="PF02169">
    <property type="entry name" value="LPP20"/>
    <property type="match status" value="1"/>
</dbReference>
<keyword evidence="4" id="KW-1185">Reference proteome</keyword>
<dbReference type="AlphaFoldDB" id="A0A975AZH6"/>
<sequence>MKIFLKMIFLTSLTTLFIGCGGATGPTPSALPQWYLNPPQSNQSFYYGVGEGSSKDAAKANALAQIGGTIAVNISSELDMKTEVHNDEYSENVKTQTKASVEKIKFTGVNVIENAYIAGKYYSYLNVDRAVLFDAQESAMKVDYANIKSLYKTSKEGNIFELIKNRDKIESKISTLMSKFPILKAINSGFNESVYSSELSKIKEDLRNSPSRAMVYVSHENSKELAEVLKNHISTYGMTLVDTPRSANEQKNLLKVNVSRVAQEKNVKMSDPRLIGASFADVTVTLTTRNSTNNIIAQNRVNIINISKDGYAAAVVKTAKFEREIQKRGILNILLENAAK</sequence>
<accession>A0A975AZH6</accession>
<dbReference type="EMBL" id="CP046072">
    <property type="protein sequence ID" value="QSZ41383.1"/>
    <property type="molecule type" value="Genomic_DNA"/>
</dbReference>
<evidence type="ECO:0000259" key="2">
    <source>
        <dbReference type="Pfam" id="PF02169"/>
    </source>
</evidence>
<evidence type="ECO:0000313" key="3">
    <source>
        <dbReference type="EMBL" id="QSZ41383.1"/>
    </source>
</evidence>
<feature type="chain" id="PRO_5036787890" description="Lipoprotein LPP20-like domain-containing protein" evidence="1">
    <location>
        <begin position="24"/>
        <end position="340"/>
    </location>
</feature>
<evidence type="ECO:0000256" key="1">
    <source>
        <dbReference type="SAM" id="SignalP"/>
    </source>
</evidence>
<reference evidence="3" key="2">
    <citation type="submission" date="2021-04" db="EMBL/GenBank/DDBJ databases">
        <title>Isolation and characterization of a novel species of the genus Sulfurimonas.</title>
        <authorList>
            <person name="Fukui M."/>
        </authorList>
    </citation>
    <scope>NUCLEOTIDE SEQUENCE</scope>
    <source>
        <strain evidence="3">H1576</strain>
    </source>
</reference>
<dbReference type="InterPro" id="IPR024952">
    <property type="entry name" value="LPP20-like_dom"/>
</dbReference>
<evidence type="ECO:0000313" key="4">
    <source>
        <dbReference type="Proteomes" id="UP000671852"/>
    </source>
</evidence>
<feature type="signal peptide" evidence="1">
    <location>
        <begin position="1"/>
        <end position="23"/>
    </location>
</feature>
<gene>
    <name evidence="3" type="ORF">GJV85_04435</name>
</gene>
<dbReference type="KEGG" id="saqt:GJV85_04435"/>
<proteinExistence type="predicted"/>
<dbReference type="PROSITE" id="PS51257">
    <property type="entry name" value="PROKAR_LIPOPROTEIN"/>
    <property type="match status" value="1"/>
</dbReference>
<keyword evidence="1" id="KW-0732">Signal</keyword>
<protein>
    <recommendedName>
        <fullName evidence="2">Lipoprotein LPP20-like domain-containing protein</fullName>
    </recommendedName>
</protein>
<feature type="domain" description="Lipoprotein LPP20-like" evidence="2">
    <location>
        <begin position="32"/>
        <end position="107"/>
    </location>
</feature>
<organism evidence="3 4">
    <name type="scientific">Sulfurimonas aquatica</name>
    <dbReference type="NCBI Taxonomy" id="2672570"/>
    <lineage>
        <taxon>Bacteria</taxon>
        <taxon>Pseudomonadati</taxon>
        <taxon>Campylobacterota</taxon>
        <taxon>Epsilonproteobacteria</taxon>
        <taxon>Campylobacterales</taxon>
        <taxon>Sulfurimonadaceae</taxon>
        <taxon>Sulfurimonas</taxon>
    </lineage>
</organism>
<dbReference type="Gene3D" id="3.10.28.20">
    <property type="entry name" value="Acetamidase/Formamidase-like domains"/>
    <property type="match status" value="1"/>
</dbReference>
<name>A0A975AZH6_9BACT</name>
<dbReference type="Proteomes" id="UP000671852">
    <property type="component" value="Chromosome"/>
</dbReference>
<dbReference type="RefSeq" id="WP_207562663.1">
    <property type="nucleotide sequence ID" value="NZ_CP046072.1"/>
</dbReference>
<reference evidence="3" key="1">
    <citation type="submission" date="2019-11" db="EMBL/GenBank/DDBJ databases">
        <authorList>
            <person name="Kojima H."/>
        </authorList>
    </citation>
    <scope>NUCLEOTIDE SEQUENCE</scope>
    <source>
        <strain evidence="3">H1576</strain>
    </source>
</reference>